<evidence type="ECO:0008006" key="4">
    <source>
        <dbReference type="Google" id="ProtNLM"/>
    </source>
</evidence>
<keyword evidence="1" id="KW-0812">Transmembrane</keyword>
<evidence type="ECO:0000313" key="2">
    <source>
        <dbReference type="EMBL" id="KAJ1366287.1"/>
    </source>
</evidence>
<accession>A0AAD5QYN3</accession>
<dbReference type="Proteomes" id="UP001196413">
    <property type="component" value="Unassembled WGS sequence"/>
</dbReference>
<dbReference type="SUPFAM" id="SSF103473">
    <property type="entry name" value="MFS general substrate transporter"/>
    <property type="match status" value="1"/>
</dbReference>
<dbReference type="EMBL" id="JAHQIW010005514">
    <property type="protein sequence ID" value="KAJ1366287.1"/>
    <property type="molecule type" value="Genomic_DNA"/>
</dbReference>
<sequence>MGFGAIVGSPLAAFMKDLTGNFDVSFYIMGSLMTASGAMCMPLRTIRMREEKRMHERDAIHTTELAKLN</sequence>
<name>A0AAD5QYN3_PARTN</name>
<evidence type="ECO:0000313" key="3">
    <source>
        <dbReference type="Proteomes" id="UP001196413"/>
    </source>
</evidence>
<reference evidence="2" key="1">
    <citation type="submission" date="2021-06" db="EMBL/GenBank/DDBJ databases">
        <title>Parelaphostrongylus tenuis whole genome reference sequence.</title>
        <authorList>
            <person name="Garwood T.J."/>
            <person name="Larsen P.A."/>
            <person name="Fountain-Jones N.M."/>
            <person name="Garbe J.R."/>
            <person name="Macchietto M.G."/>
            <person name="Kania S.A."/>
            <person name="Gerhold R.W."/>
            <person name="Richards J.E."/>
            <person name="Wolf T.M."/>
        </authorList>
    </citation>
    <scope>NUCLEOTIDE SEQUENCE</scope>
    <source>
        <strain evidence="2">MNPRO001-30</strain>
        <tissue evidence="2">Meninges</tissue>
    </source>
</reference>
<feature type="transmembrane region" description="Helical" evidence="1">
    <location>
        <begin position="24"/>
        <end position="43"/>
    </location>
</feature>
<comment type="caution">
    <text evidence="2">The sequence shown here is derived from an EMBL/GenBank/DDBJ whole genome shotgun (WGS) entry which is preliminary data.</text>
</comment>
<keyword evidence="1" id="KW-0472">Membrane</keyword>
<protein>
    <recommendedName>
        <fullName evidence="4">Major facilitator superfamily (MFS) profile domain-containing protein</fullName>
    </recommendedName>
</protein>
<keyword evidence="3" id="KW-1185">Reference proteome</keyword>
<gene>
    <name evidence="2" type="ORF">KIN20_026914</name>
</gene>
<dbReference type="AlphaFoldDB" id="A0AAD5QYN3"/>
<keyword evidence="1" id="KW-1133">Transmembrane helix</keyword>
<evidence type="ECO:0000256" key="1">
    <source>
        <dbReference type="SAM" id="Phobius"/>
    </source>
</evidence>
<proteinExistence type="predicted"/>
<organism evidence="2 3">
    <name type="scientific">Parelaphostrongylus tenuis</name>
    <name type="common">Meningeal worm</name>
    <dbReference type="NCBI Taxonomy" id="148309"/>
    <lineage>
        <taxon>Eukaryota</taxon>
        <taxon>Metazoa</taxon>
        <taxon>Ecdysozoa</taxon>
        <taxon>Nematoda</taxon>
        <taxon>Chromadorea</taxon>
        <taxon>Rhabditida</taxon>
        <taxon>Rhabditina</taxon>
        <taxon>Rhabditomorpha</taxon>
        <taxon>Strongyloidea</taxon>
        <taxon>Metastrongylidae</taxon>
        <taxon>Parelaphostrongylus</taxon>
    </lineage>
</organism>
<dbReference type="InterPro" id="IPR036259">
    <property type="entry name" value="MFS_trans_sf"/>
</dbReference>